<comment type="caution">
    <text evidence="2">The sequence shown here is derived from an EMBL/GenBank/DDBJ whole genome shotgun (WGS) entry which is preliminary data.</text>
</comment>
<organism evidence="2 3">
    <name type="scientific">Terrimonas ginsenosidimutans</name>
    <dbReference type="NCBI Taxonomy" id="2908004"/>
    <lineage>
        <taxon>Bacteria</taxon>
        <taxon>Pseudomonadati</taxon>
        <taxon>Bacteroidota</taxon>
        <taxon>Chitinophagia</taxon>
        <taxon>Chitinophagales</taxon>
        <taxon>Chitinophagaceae</taxon>
        <taxon>Terrimonas</taxon>
    </lineage>
</organism>
<proteinExistence type="predicted"/>
<keyword evidence="1" id="KW-0732">Signal</keyword>
<evidence type="ECO:0000313" key="3">
    <source>
        <dbReference type="Proteomes" id="UP001165367"/>
    </source>
</evidence>
<name>A0ABS9KYQ3_9BACT</name>
<dbReference type="EMBL" id="JAKLTR010000021">
    <property type="protein sequence ID" value="MCG2617450.1"/>
    <property type="molecule type" value="Genomic_DNA"/>
</dbReference>
<reference evidence="2" key="1">
    <citation type="submission" date="2022-01" db="EMBL/GenBank/DDBJ databases">
        <authorList>
            <person name="Jo J.-H."/>
            <person name="Im W.-T."/>
        </authorList>
    </citation>
    <scope>NUCLEOTIDE SEQUENCE</scope>
    <source>
        <strain evidence="2">NA20</strain>
    </source>
</reference>
<gene>
    <name evidence="2" type="ORF">LZZ85_24340</name>
</gene>
<dbReference type="PROSITE" id="PS51257">
    <property type="entry name" value="PROKAR_LIPOPROTEIN"/>
    <property type="match status" value="1"/>
</dbReference>
<accession>A0ABS9KYQ3</accession>
<evidence type="ECO:0000256" key="1">
    <source>
        <dbReference type="SAM" id="SignalP"/>
    </source>
</evidence>
<feature type="chain" id="PRO_5046077898" evidence="1">
    <location>
        <begin position="17"/>
        <end position="140"/>
    </location>
</feature>
<dbReference type="RefSeq" id="WP_237876207.1">
    <property type="nucleotide sequence ID" value="NZ_JAKLTR010000021.1"/>
</dbReference>
<protein>
    <submittedName>
        <fullName evidence="2">Uncharacterized protein</fullName>
    </submittedName>
</protein>
<sequence>MKVIVLSIFLLLFAIACNPDVSSMSIKMNFSAANDRSIPVLYFVRGNTDSTTLANAVVLQVNGDIFEEVHNILKAKLSEPTLYEEQENVVTDESGEPSAAYSVTDPAMAVIVIDDIIELLQEKKYSSGLVELEKVKDLLK</sequence>
<dbReference type="Proteomes" id="UP001165367">
    <property type="component" value="Unassembled WGS sequence"/>
</dbReference>
<keyword evidence="3" id="KW-1185">Reference proteome</keyword>
<evidence type="ECO:0000313" key="2">
    <source>
        <dbReference type="EMBL" id="MCG2617450.1"/>
    </source>
</evidence>
<feature type="signal peptide" evidence="1">
    <location>
        <begin position="1"/>
        <end position="16"/>
    </location>
</feature>